<gene>
    <name evidence="10" type="ORF">HC176_05850</name>
</gene>
<evidence type="ECO:0000313" key="11">
    <source>
        <dbReference type="Proteomes" id="UP000760545"/>
    </source>
</evidence>
<evidence type="ECO:0000256" key="3">
    <source>
        <dbReference type="ARBA" id="ARBA00022723"/>
    </source>
</evidence>
<accession>A0ABX1D9F7</accession>
<dbReference type="Proteomes" id="UP000760545">
    <property type="component" value="Unassembled WGS sequence"/>
</dbReference>
<dbReference type="EMBL" id="JAAVJS010000006">
    <property type="protein sequence ID" value="NJX15008.1"/>
    <property type="molecule type" value="Genomic_DNA"/>
</dbReference>
<dbReference type="PANTHER" id="PTHR30600:SF10">
    <property type="entry name" value="BLL6722 PROTEIN"/>
    <property type="match status" value="1"/>
</dbReference>
<dbReference type="PANTHER" id="PTHR30600">
    <property type="entry name" value="CYTOCHROME C PEROXIDASE-RELATED"/>
    <property type="match status" value="1"/>
</dbReference>
<keyword evidence="4 8" id="KW-0732">Signal</keyword>
<comment type="caution">
    <text evidence="10">The sequence shown here is derived from an EMBL/GenBank/DDBJ whole genome shotgun (WGS) entry which is preliminary data.</text>
</comment>
<evidence type="ECO:0000256" key="2">
    <source>
        <dbReference type="ARBA" id="ARBA00022617"/>
    </source>
</evidence>
<dbReference type="PROSITE" id="PS51007">
    <property type="entry name" value="CYTC"/>
    <property type="match status" value="2"/>
</dbReference>
<evidence type="ECO:0000256" key="5">
    <source>
        <dbReference type="ARBA" id="ARBA00023002"/>
    </source>
</evidence>
<dbReference type="Gene3D" id="1.10.760.10">
    <property type="entry name" value="Cytochrome c-like domain"/>
    <property type="match status" value="2"/>
</dbReference>
<keyword evidence="2 7" id="KW-0349">Heme</keyword>
<dbReference type="Pfam" id="PF03150">
    <property type="entry name" value="CCP_MauG"/>
    <property type="match status" value="1"/>
</dbReference>
<keyword evidence="3 7" id="KW-0479">Metal-binding</keyword>
<evidence type="ECO:0000259" key="9">
    <source>
        <dbReference type="PROSITE" id="PS51007"/>
    </source>
</evidence>
<organism evidence="10 11">
    <name type="scientific">Tamlana crocina</name>
    <dbReference type="NCBI Taxonomy" id="393006"/>
    <lineage>
        <taxon>Bacteria</taxon>
        <taxon>Pseudomonadati</taxon>
        <taxon>Bacteroidota</taxon>
        <taxon>Flavobacteriia</taxon>
        <taxon>Flavobacteriales</taxon>
        <taxon>Flavobacteriaceae</taxon>
        <taxon>Tamlana</taxon>
    </lineage>
</organism>
<keyword evidence="5" id="KW-0560">Oxidoreductase</keyword>
<keyword evidence="11" id="KW-1185">Reference proteome</keyword>
<feature type="signal peptide" evidence="8">
    <location>
        <begin position="1"/>
        <end position="22"/>
    </location>
</feature>
<dbReference type="InterPro" id="IPR038352">
    <property type="entry name" value="Imelysin_sf"/>
</dbReference>
<evidence type="ECO:0000256" key="1">
    <source>
        <dbReference type="ARBA" id="ARBA00004196"/>
    </source>
</evidence>
<dbReference type="RefSeq" id="WP_167917250.1">
    <property type="nucleotide sequence ID" value="NZ_JAAVJS010000006.1"/>
</dbReference>
<evidence type="ECO:0000313" key="10">
    <source>
        <dbReference type="EMBL" id="NJX15008.1"/>
    </source>
</evidence>
<dbReference type="InterPro" id="IPR051395">
    <property type="entry name" value="Cytochrome_c_Peroxidase/MauG"/>
</dbReference>
<dbReference type="SUPFAM" id="SSF46626">
    <property type="entry name" value="Cytochrome c"/>
    <property type="match status" value="2"/>
</dbReference>
<proteinExistence type="predicted"/>
<evidence type="ECO:0000256" key="6">
    <source>
        <dbReference type="ARBA" id="ARBA00023004"/>
    </source>
</evidence>
<name>A0ABX1D9F7_9FLAO</name>
<evidence type="ECO:0000256" key="4">
    <source>
        <dbReference type="ARBA" id="ARBA00022729"/>
    </source>
</evidence>
<evidence type="ECO:0000256" key="7">
    <source>
        <dbReference type="PROSITE-ProRule" id="PRU00433"/>
    </source>
</evidence>
<comment type="subcellular location">
    <subcellularLocation>
        <location evidence="1">Cell envelope</location>
    </subcellularLocation>
</comment>
<evidence type="ECO:0000256" key="8">
    <source>
        <dbReference type="SAM" id="SignalP"/>
    </source>
</evidence>
<dbReference type="InterPro" id="IPR036909">
    <property type="entry name" value="Cyt_c-like_dom_sf"/>
</dbReference>
<dbReference type="InterPro" id="IPR009056">
    <property type="entry name" value="Cyt_c-like_dom"/>
</dbReference>
<feature type="domain" description="Cytochrome c" evidence="9">
    <location>
        <begin position="449"/>
        <end position="591"/>
    </location>
</feature>
<feature type="chain" id="PRO_5046482505" evidence="8">
    <location>
        <begin position="23"/>
        <end position="600"/>
    </location>
</feature>
<keyword evidence="6 7" id="KW-0408">Iron</keyword>
<sequence>MNFNTKKGAYVFIGLFSILLNACLNQQQDHQTKNNPTRVLENTFSNTLSAAITAMDSIKTAKEAVSLEKHYLNARHHFKMAEPVLAFVDSENYKFLNQPNILKIEEEDATDIKIKQPTGFQVLEENIFTENPDFESITLHAKKTSERLQLIKKNLNLNYIKPYHVLWMVRDQIIRTALTGITGFDSPALEQSLTEAQTSYEAVKQYLEVYQSEFNNTEIYNQWTEAIKKAQTDLNADFNSFDRYSFIKNHTHKNLELWNATVADWQVEFPFTKSINNNATSLFSNNTFNLYHFSVYNDSLTEEKVNLGKKLFFEKELSASKTINCATCHIPEKGYTDGLAISKGVTRNSPTLLYAGLQKGFFYDNRAGSLEGQIVSVINNENEFHSDLETFEKALKNNTEYTEAFQSVFKDSIKQEHIRHAIASFIRSLAPFDSKFDRNINNLENTLTESEINGFNLFNGKAKCATCHFAPLFNGTVPTTYKESEMELIGVPETTDTINAKIDDDLGRYDLFHTEERKHFFKTPTLRNIALTAPYMHNGVYNSLDEVLHFYNIGGAAGLGIEMENQTLPPDPLDLTEKEKQYIIAFLNALTDSPSSELVY</sequence>
<protein>
    <submittedName>
        <fullName evidence="10">Methylamine utilization protein</fullName>
    </submittedName>
</protein>
<feature type="domain" description="Cytochrome c" evidence="9">
    <location>
        <begin position="303"/>
        <end position="406"/>
    </location>
</feature>
<dbReference type="Gene3D" id="1.20.1420.20">
    <property type="entry name" value="M75 peptidase, HXXE motif"/>
    <property type="match status" value="1"/>
</dbReference>
<reference evidence="10 11" key="1">
    <citation type="submission" date="2020-03" db="EMBL/GenBank/DDBJ databases">
        <title>Tamlana sp. nov, isolated from XXX.</title>
        <authorList>
            <person name="Cao W.R."/>
        </authorList>
    </citation>
    <scope>NUCLEOTIDE SEQUENCE [LARGE SCALE GENOMIC DNA]</scope>
    <source>
        <strain evidence="10 11">HST1-43</strain>
    </source>
</reference>
<dbReference type="InterPro" id="IPR004852">
    <property type="entry name" value="Di-haem_cyt_c_peroxidsae"/>
</dbReference>